<evidence type="ECO:0000256" key="1">
    <source>
        <dbReference type="ARBA" id="ARBA00004141"/>
    </source>
</evidence>
<feature type="transmembrane region" description="Helical" evidence="10">
    <location>
        <begin position="223"/>
        <end position="244"/>
    </location>
</feature>
<feature type="transmembrane region" description="Helical" evidence="10">
    <location>
        <begin position="295"/>
        <end position="316"/>
    </location>
</feature>
<comment type="subcellular location">
    <subcellularLocation>
        <location evidence="1">Membrane</location>
        <topology evidence="1">Multi-pass membrane protein</topology>
    </subcellularLocation>
</comment>
<feature type="transmembrane region" description="Helical" evidence="10">
    <location>
        <begin position="378"/>
        <end position="400"/>
    </location>
</feature>
<keyword evidence="2" id="KW-0813">Transport</keyword>
<dbReference type="GO" id="GO:0034707">
    <property type="term" value="C:chloride channel complex"/>
    <property type="evidence" value="ECO:0007669"/>
    <property type="project" value="UniProtKB-KW"/>
</dbReference>
<accession>A0A4R5KRT9</accession>
<dbReference type="GO" id="GO:0005254">
    <property type="term" value="F:chloride channel activity"/>
    <property type="evidence" value="ECO:0007669"/>
    <property type="project" value="UniProtKB-KW"/>
</dbReference>
<evidence type="ECO:0000256" key="7">
    <source>
        <dbReference type="ARBA" id="ARBA00023173"/>
    </source>
</evidence>
<keyword evidence="12" id="KW-1185">Reference proteome</keyword>
<dbReference type="InterPro" id="IPR014743">
    <property type="entry name" value="Cl-channel_core"/>
</dbReference>
<dbReference type="Proteomes" id="UP000295511">
    <property type="component" value="Unassembled WGS sequence"/>
</dbReference>
<evidence type="ECO:0000256" key="10">
    <source>
        <dbReference type="SAM" id="Phobius"/>
    </source>
</evidence>
<keyword evidence="3 10" id="KW-0812">Transmembrane</keyword>
<proteinExistence type="predicted"/>
<feature type="transmembrane region" description="Helical" evidence="10">
    <location>
        <begin position="148"/>
        <end position="172"/>
    </location>
</feature>
<keyword evidence="6 10" id="KW-0472">Membrane</keyword>
<evidence type="ECO:0000256" key="8">
    <source>
        <dbReference type="ARBA" id="ARBA00023214"/>
    </source>
</evidence>
<dbReference type="Pfam" id="PF00654">
    <property type="entry name" value="Voltage_CLC"/>
    <property type="match status" value="1"/>
</dbReference>
<evidence type="ECO:0000256" key="4">
    <source>
        <dbReference type="ARBA" id="ARBA00022989"/>
    </source>
</evidence>
<dbReference type="PANTHER" id="PTHR43427:SF6">
    <property type="entry name" value="CHLORIDE CHANNEL PROTEIN CLC-E"/>
    <property type="match status" value="1"/>
</dbReference>
<feature type="transmembrane region" description="Helical" evidence="10">
    <location>
        <begin position="348"/>
        <end position="366"/>
    </location>
</feature>
<feature type="transmembrane region" description="Helical" evidence="10">
    <location>
        <begin position="322"/>
        <end position="341"/>
    </location>
</feature>
<dbReference type="SUPFAM" id="SSF81340">
    <property type="entry name" value="Clc chloride channel"/>
    <property type="match status" value="1"/>
</dbReference>
<keyword evidence="5" id="KW-0406">Ion transport</keyword>
<comment type="caution">
    <text evidence="11">The sequence shown here is derived from an EMBL/GenBank/DDBJ whole genome shotgun (WGS) entry which is preliminary data.</text>
</comment>
<dbReference type="AlphaFoldDB" id="A0A4R5KRT9"/>
<dbReference type="InterPro" id="IPR050368">
    <property type="entry name" value="ClC-type_chloride_channel"/>
</dbReference>
<evidence type="ECO:0000256" key="3">
    <source>
        <dbReference type="ARBA" id="ARBA00022692"/>
    </source>
</evidence>
<sequence length="517" mass="53127">MVLVAALAIPVGALGALAAWALLGLIGLATNLFFYGRISTSLVAVGSGHPWWQVLFLPVAGGLVIGLMARFGSEKIRGHGMPEAIESILIGGSRIAPKVAVLKPVSAAISIGSGGPFGAEGPIIMTGGAIGSILAQHLHLTADERKTLLVAGAASGMAATFNSPLAAVLLAVELLLFEWRPRSFIPVAAGVAVSTVVRGVILGNSPIFPVPTEGLHLTPGIEALAAVVGLSGAIVAAGATWLVYRAEDAFARLPFHWMWWPAIGGLIIGAGGLIEPRALGVGYDVIDQLLTGRATTGLIVGILVVKTLIWSLSLGSGTSGGVLAPIFMIGGALGAAAGLVLPSVIPGFWALLGLTAVVGGVMRSPLTGVIFTLELTHAWAVALPLLIASVVAYGASVLFLRRSVLTEKIARRGLHLTRDYTTDPLETFFCEDIMRAPAAALPDGAPVLHPRETARHAAYVLALSGAAEAAVMDDGGTCLGLIGPPELLAARLHDLSEATDRDRSLRYLTRVGAQAAK</sequence>
<dbReference type="EMBL" id="SMRU01000006">
    <property type="protein sequence ID" value="TDF98539.1"/>
    <property type="molecule type" value="Genomic_DNA"/>
</dbReference>
<dbReference type="Gene3D" id="1.10.3080.10">
    <property type="entry name" value="Clc chloride channel"/>
    <property type="match status" value="1"/>
</dbReference>
<gene>
    <name evidence="11" type="ORF">E1809_06770</name>
</gene>
<feature type="transmembrane region" description="Helical" evidence="10">
    <location>
        <begin position="256"/>
        <end position="274"/>
    </location>
</feature>
<evidence type="ECO:0000256" key="6">
    <source>
        <dbReference type="ARBA" id="ARBA00023136"/>
    </source>
</evidence>
<organism evidence="11 12">
    <name type="scientific">Arthrobacter terricola</name>
    <dbReference type="NCBI Taxonomy" id="2547396"/>
    <lineage>
        <taxon>Bacteria</taxon>
        <taxon>Bacillati</taxon>
        <taxon>Actinomycetota</taxon>
        <taxon>Actinomycetes</taxon>
        <taxon>Micrococcales</taxon>
        <taxon>Micrococcaceae</taxon>
        <taxon>Arthrobacter</taxon>
    </lineage>
</organism>
<protein>
    <submittedName>
        <fullName evidence="11">Chloride channel protein</fullName>
    </submittedName>
</protein>
<dbReference type="PRINTS" id="PR00762">
    <property type="entry name" value="CLCHANNEL"/>
</dbReference>
<keyword evidence="9" id="KW-0407">Ion channel</keyword>
<reference evidence="11 12" key="1">
    <citation type="submission" date="2019-03" db="EMBL/GenBank/DDBJ databases">
        <title>Whole genome sequence of Arthrobacter sp JH1-1.</title>
        <authorList>
            <person name="Trinh H.N."/>
        </authorList>
    </citation>
    <scope>NUCLEOTIDE SEQUENCE [LARGE SCALE GENOMIC DNA]</scope>
    <source>
        <strain evidence="11 12">JH1-1</strain>
    </source>
</reference>
<dbReference type="OrthoDB" id="9767361at2"/>
<evidence type="ECO:0000256" key="9">
    <source>
        <dbReference type="ARBA" id="ARBA00023303"/>
    </source>
</evidence>
<evidence type="ECO:0000256" key="5">
    <source>
        <dbReference type="ARBA" id="ARBA00023065"/>
    </source>
</evidence>
<dbReference type="CDD" id="cd00400">
    <property type="entry name" value="Voltage_gated_ClC"/>
    <property type="match status" value="1"/>
</dbReference>
<evidence type="ECO:0000256" key="2">
    <source>
        <dbReference type="ARBA" id="ARBA00022448"/>
    </source>
</evidence>
<name>A0A4R5KRT9_9MICC</name>
<evidence type="ECO:0000313" key="12">
    <source>
        <dbReference type="Proteomes" id="UP000295511"/>
    </source>
</evidence>
<feature type="transmembrane region" description="Helical" evidence="10">
    <location>
        <begin position="184"/>
        <end position="202"/>
    </location>
</feature>
<keyword evidence="7" id="KW-0869">Chloride channel</keyword>
<keyword evidence="4 10" id="KW-1133">Transmembrane helix</keyword>
<evidence type="ECO:0000313" key="11">
    <source>
        <dbReference type="EMBL" id="TDF98539.1"/>
    </source>
</evidence>
<feature type="transmembrane region" description="Helical" evidence="10">
    <location>
        <begin position="51"/>
        <end position="71"/>
    </location>
</feature>
<keyword evidence="8" id="KW-0868">Chloride</keyword>
<dbReference type="InterPro" id="IPR001807">
    <property type="entry name" value="ClC"/>
</dbReference>
<dbReference type="PANTHER" id="PTHR43427">
    <property type="entry name" value="CHLORIDE CHANNEL PROTEIN CLC-E"/>
    <property type="match status" value="1"/>
</dbReference>